<dbReference type="InterPro" id="IPR001584">
    <property type="entry name" value="Integrase_cat-core"/>
</dbReference>
<protein>
    <recommendedName>
        <fullName evidence="1">Integrase catalytic domain-containing protein</fullName>
    </recommendedName>
</protein>
<evidence type="ECO:0000313" key="2">
    <source>
        <dbReference type="EMBL" id="RZS86045.1"/>
    </source>
</evidence>
<evidence type="ECO:0000259" key="1">
    <source>
        <dbReference type="PROSITE" id="PS50994"/>
    </source>
</evidence>
<keyword evidence="3" id="KW-1185">Reference proteome</keyword>
<proteinExistence type="predicted"/>
<dbReference type="PANTHER" id="PTHR35004:SF7">
    <property type="entry name" value="INTEGRASE PROTEIN"/>
    <property type="match status" value="1"/>
</dbReference>
<name>A0A4Q7NLN1_9BURK</name>
<accession>A0A4Q7NLN1</accession>
<feature type="domain" description="Integrase catalytic" evidence="1">
    <location>
        <begin position="149"/>
        <end position="336"/>
    </location>
</feature>
<organism evidence="2 3">
    <name type="scientific">Pigmentiphaga kullae</name>
    <dbReference type="NCBI Taxonomy" id="151784"/>
    <lineage>
        <taxon>Bacteria</taxon>
        <taxon>Pseudomonadati</taxon>
        <taxon>Pseudomonadota</taxon>
        <taxon>Betaproteobacteria</taxon>
        <taxon>Burkholderiales</taxon>
        <taxon>Alcaligenaceae</taxon>
        <taxon>Pigmentiphaga</taxon>
    </lineage>
</organism>
<dbReference type="GO" id="GO:0003676">
    <property type="term" value="F:nucleic acid binding"/>
    <property type="evidence" value="ECO:0007669"/>
    <property type="project" value="InterPro"/>
</dbReference>
<dbReference type="AlphaFoldDB" id="A0A4Q7NLN1"/>
<dbReference type="InterPro" id="IPR036397">
    <property type="entry name" value="RNaseH_sf"/>
</dbReference>
<dbReference type="PANTHER" id="PTHR35004">
    <property type="entry name" value="TRANSPOSASE RV3428C-RELATED"/>
    <property type="match status" value="1"/>
</dbReference>
<dbReference type="Gene3D" id="3.30.420.10">
    <property type="entry name" value="Ribonuclease H-like superfamily/Ribonuclease H"/>
    <property type="match status" value="1"/>
</dbReference>
<gene>
    <name evidence="2" type="ORF">EV675_2079</name>
</gene>
<dbReference type="RefSeq" id="WP_130357171.1">
    <property type="nucleotide sequence ID" value="NZ_SGXC01000001.1"/>
</dbReference>
<dbReference type="OrthoDB" id="371334at2"/>
<reference evidence="2 3" key="1">
    <citation type="submission" date="2019-02" db="EMBL/GenBank/DDBJ databases">
        <title>Genomic Encyclopedia of Type Strains, Phase IV (KMG-IV): sequencing the most valuable type-strain genomes for metagenomic binning, comparative biology and taxonomic classification.</title>
        <authorList>
            <person name="Goeker M."/>
        </authorList>
    </citation>
    <scope>NUCLEOTIDE SEQUENCE [LARGE SCALE GENOMIC DNA]</scope>
    <source>
        <strain evidence="2 3">K24</strain>
    </source>
</reference>
<dbReference type="GO" id="GO:0015074">
    <property type="term" value="P:DNA integration"/>
    <property type="evidence" value="ECO:0007669"/>
    <property type="project" value="InterPro"/>
</dbReference>
<evidence type="ECO:0000313" key="3">
    <source>
        <dbReference type="Proteomes" id="UP000292445"/>
    </source>
</evidence>
<comment type="caution">
    <text evidence="2">The sequence shown here is derived from an EMBL/GenBank/DDBJ whole genome shotgun (WGS) entry which is preliminary data.</text>
</comment>
<dbReference type="PROSITE" id="PS50994">
    <property type="entry name" value="INTEGRASE"/>
    <property type="match status" value="1"/>
</dbReference>
<dbReference type="SUPFAM" id="SSF53098">
    <property type="entry name" value="Ribonuclease H-like"/>
    <property type="match status" value="1"/>
</dbReference>
<dbReference type="EMBL" id="SGXC01000001">
    <property type="protein sequence ID" value="RZS86045.1"/>
    <property type="molecule type" value="Genomic_DNA"/>
</dbReference>
<sequence length="592" mass="66383">MAIAHDSLTYLRDVAAQLDNLGARAGRRALIERAATFLGCSPQTVYRQLQTNCGWTSGRKARIDKGSTSVATEALQALGAAQRESVRDNGKQTMFTPVSRSILVNNGVTFGVSNSQLNRLMRDRRLNVAAQRSGSTVQRLRALHPNHVHEIDPSLCLVYYLRGKQYIMRDSEFYKNKLENYAKVKFKVFRYVLYDRASGVVIPWYTEAAGEDMHGLFDFLMFAWGQQDGRLFHGVPHLVLWDKGSANRAGPILNLLEALDVRYETHEAGHARVKGGVENGNNLVETQFESRLRFEPVHDVVALNRAASAWTNAYNANLIPEQDTRLRRNGRVVGARLDLWQTITADQLRILWPVDICRALMASRPEERKVRPDLTITFKHPNAASANSYPLRGLAGVNRGDTVLVQALAYGDDAIQVKVPRYDGEMLVYRVEPERDVDRYEQRLSAAVIGEEYKAAPQTDIERAARVLDQTAYPGLSVEEVKKARSRKAVPFNGQLNAHSHLEDVALPAYLPKVGEEIDTPAHVAAVIPTLSADAAMLRLVDALRRSLTPEENAWFRRSYAEGVREDQVDALIEQFRQPRRPEVGAPTLRIA</sequence>
<dbReference type="InterPro" id="IPR012337">
    <property type="entry name" value="RNaseH-like_sf"/>
</dbReference>
<dbReference type="Proteomes" id="UP000292445">
    <property type="component" value="Unassembled WGS sequence"/>
</dbReference>